<reference evidence="1 2" key="1">
    <citation type="journal article" date="2011" name="BMC Genomics">
        <title>Genome-wide analysis of the role of GlnR in Streptomyces venezuelae provides new insights into global nitrogen regulation in actinomycetes.</title>
        <authorList>
            <person name="Pullan S.T."/>
            <person name="Bibb M.J."/>
            <person name="Merrick M."/>
        </authorList>
    </citation>
    <scope>NUCLEOTIDE SEQUENCE [LARGE SCALE GENOMIC DNA]</scope>
    <source>
        <strain evidence="1">ATCC 10712</strain>
    </source>
</reference>
<name>F2RLD7_STRVP</name>
<gene>
    <name evidence="1" type="ordered locus">SVEN_4610</name>
</gene>
<dbReference type="RefSeq" id="WP_015035797.1">
    <property type="nucleotide sequence ID" value="NC_018750.1"/>
</dbReference>
<protein>
    <submittedName>
        <fullName evidence="1">Uncharacterized protein</fullName>
    </submittedName>
</protein>
<dbReference type="PATRIC" id="fig|953739.5.peg.7116"/>
<accession>F2RLD7</accession>
<evidence type="ECO:0000313" key="2">
    <source>
        <dbReference type="Proteomes" id="UP000006854"/>
    </source>
</evidence>
<dbReference type="EMBL" id="FR845719">
    <property type="protein sequence ID" value="CCA57896.1"/>
    <property type="molecule type" value="Genomic_DNA"/>
</dbReference>
<proteinExistence type="predicted"/>
<keyword evidence="2" id="KW-1185">Reference proteome</keyword>
<dbReference type="KEGG" id="sve:SVEN_4610"/>
<evidence type="ECO:0000313" key="1">
    <source>
        <dbReference type="EMBL" id="CCA57896.1"/>
    </source>
</evidence>
<dbReference type="HOGENOM" id="CLU_1250053_0_0_11"/>
<dbReference type="GeneID" id="51865172"/>
<sequence length="220" mass="24058">MSFGTYARRVRDEESSPARRHRALRSAVTEYAPLGYHATWAYLAATALPEPDLRRDPAALLRALDTLEASRAVRLRETTAFAARRRAEKAAGRRTVGGPPVFLPWRPHWPTETAPSRLGLVAAVANRRAAFLQGPPPDPALVPAARLEDLGELHARLDACAAAYLGALGRPDEATRDETAAIVAGLHRHLSLGPPRWAPVLQWLRFADLLVYCAADSRTP</sequence>
<dbReference type="AlphaFoldDB" id="F2RLD7"/>
<dbReference type="Proteomes" id="UP000006854">
    <property type="component" value="Chromosome"/>
</dbReference>
<dbReference type="STRING" id="953739.SVEN_4610"/>
<dbReference type="OrthoDB" id="8593648at2"/>
<organism evidence="1 2">
    <name type="scientific">Streptomyces venezuelae (strain ATCC 10712 / CBS 650.69 / DSM 40230 / JCM 4526 / NBRC 13096 / PD 04745)</name>
    <dbReference type="NCBI Taxonomy" id="953739"/>
    <lineage>
        <taxon>Bacteria</taxon>
        <taxon>Bacillati</taxon>
        <taxon>Actinomycetota</taxon>
        <taxon>Actinomycetes</taxon>
        <taxon>Kitasatosporales</taxon>
        <taxon>Streptomycetaceae</taxon>
        <taxon>Streptomyces</taxon>
    </lineage>
</organism>